<evidence type="ECO:0000313" key="2">
    <source>
        <dbReference type="Proteomes" id="UP001239257"/>
    </source>
</evidence>
<accession>A0AAX3U7I2</accession>
<gene>
    <name evidence="1" type="ORF">PYE51_18750</name>
</gene>
<protein>
    <submittedName>
        <fullName evidence="1">Uncharacterized protein</fullName>
    </submittedName>
</protein>
<evidence type="ECO:0000313" key="1">
    <source>
        <dbReference type="EMBL" id="WGK83384.1"/>
    </source>
</evidence>
<dbReference type="AlphaFoldDB" id="A0AAX3U7I2"/>
<sequence>MLNKLNGTYWAEIKNNRLIRFYFTRHLSWCISILACALTLVNIAHAEEVSIFEQYGIPEHLPKFGISTLSQGDHIVEHVRKVTSINDESSSSSFYLVQTTDLKGNIDLRIKYFPDQISQLDGEPSLSEDGGVIDSIEYLTKTEYRLRTYAESYDRSSVTVEELDERRAIVRFNYSKYQLPQDVAYFRFMRVEIHVEDRKPVKMVITNSQPFTYGTYSIQDYRQETVLSELDNGSLYVKNKTIVANGETRKKEKLTLSVVMTPVAFYDDVDGAEVLDSQKLEEASDPRIREEKVEVDSFFPLMGDLVRRQGIDIPLPYGFSVAYRNQDMDIDFRSFTLGLGALGLQNLDKDFDPSQTFGYVNAESLTVRGDVYILPFWNVYGLAGKIKVRANIDAKYTSESVNEIKDKLNGIGPGLGDALCDALTGQGLPLCRPGRLNIPLSLDYDLLGVGTTLAVGYKEFFATLNMTVSQTRLEGSSSWGDTLFVAQPMVGYQFVDYRAQILVGAEYQGIDSTLSGSLGYVDALQGEFSYDVDVSLNQWAYLIGVNKQLGKHFNITALYNKGETRDAYTLSFGYRW</sequence>
<name>A0AAX3U7I2_9VIBR</name>
<dbReference type="EMBL" id="CP118710">
    <property type="protein sequence ID" value="WGK83384.1"/>
    <property type="molecule type" value="Genomic_DNA"/>
</dbReference>
<reference evidence="1" key="1">
    <citation type="submission" date="2022-02" db="EMBL/GenBank/DDBJ databases">
        <title>Emergence and expansion in Europe of a Vibrio aestuarianus clonal complex pathogenic for oysters.</title>
        <authorList>
            <person name="Mesnil A."/>
            <person name="Travers M.-A."/>
        </authorList>
    </citation>
    <scope>NUCLEOTIDE SEQUENCE</scope>
    <source>
        <strain evidence="1">U29</strain>
    </source>
</reference>
<organism evidence="1 2">
    <name type="scientific">Vibrio aestuarianus</name>
    <dbReference type="NCBI Taxonomy" id="28171"/>
    <lineage>
        <taxon>Bacteria</taxon>
        <taxon>Pseudomonadati</taxon>
        <taxon>Pseudomonadota</taxon>
        <taxon>Gammaproteobacteria</taxon>
        <taxon>Vibrionales</taxon>
        <taxon>Vibrionaceae</taxon>
        <taxon>Vibrio</taxon>
    </lineage>
</organism>
<proteinExistence type="predicted"/>
<dbReference type="RefSeq" id="WP_301066962.1">
    <property type="nucleotide sequence ID" value="NZ_CP118710.1"/>
</dbReference>
<dbReference type="Proteomes" id="UP001239257">
    <property type="component" value="Chromosome 2"/>
</dbReference>